<evidence type="ECO:0000259" key="3">
    <source>
        <dbReference type="SMART" id="SM00507"/>
    </source>
</evidence>
<dbReference type="GO" id="GO:0003676">
    <property type="term" value="F:nucleic acid binding"/>
    <property type="evidence" value="ECO:0007669"/>
    <property type="project" value="InterPro"/>
</dbReference>
<dbReference type="InterPro" id="IPR003615">
    <property type="entry name" value="HNH_nuc"/>
</dbReference>
<evidence type="ECO:0000313" key="4">
    <source>
        <dbReference type="EMBL" id="ROR67180.1"/>
    </source>
</evidence>
<name>A0A3N2AW43_9MICO</name>
<dbReference type="GO" id="GO:0008270">
    <property type="term" value="F:zinc ion binding"/>
    <property type="evidence" value="ECO:0007669"/>
    <property type="project" value="InterPro"/>
</dbReference>
<gene>
    <name evidence="4" type="ORF">EDD26_2586</name>
</gene>
<reference evidence="4 5" key="1">
    <citation type="submission" date="2018-11" db="EMBL/GenBank/DDBJ databases">
        <title>Sequencing the genomes of 1000 actinobacteria strains.</title>
        <authorList>
            <person name="Klenk H.-P."/>
        </authorList>
    </citation>
    <scope>NUCLEOTIDE SEQUENCE [LARGE SCALE GENOMIC DNA]</scope>
    <source>
        <strain evidence="4 5">DSM 9580</strain>
    </source>
</reference>
<evidence type="ECO:0000256" key="2">
    <source>
        <dbReference type="SAM" id="MobiDB-lite"/>
    </source>
</evidence>
<feature type="compositionally biased region" description="Basic and acidic residues" evidence="2">
    <location>
        <begin position="394"/>
        <end position="408"/>
    </location>
</feature>
<keyword evidence="4" id="KW-0540">Nuclease</keyword>
<feature type="compositionally biased region" description="Pro residues" evidence="2">
    <location>
        <begin position="413"/>
        <end position="427"/>
    </location>
</feature>
<dbReference type="RefSeq" id="WP_123698079.1">
    <property type="nucleotide sequence ID" value="NZ_RKHJ01000001.1"/>
</dbReference>
<dbReference type="Pfam" id="PF02720">
    <property type="entry name" value="DUF222"/>
    <property type="match status" value="1"/>
</dbReference>
<protein>
    <submittedName>
        <fullName evidence="4">HNH endonuclease</fullName>
    </submittedName>
</protein>
<dbReference type="Pfam" id="PF01844">
    <property type="entry name" value="HNH"/>
    <property type="match status" value="1"/>
</dbReference>
<dbReference type="Gene3D" id="1.10.30.50">
    <property type="match status" value="1"/>
</dbReference>
<dbReference type="InterPro" id="IPR003870">
    <property type="entry name" value="DUF222"/>
</dbReference>
<comment type="caution">
    <text evidence="4">The sequence shown here is derived from an EMBL/GenBank/DDBJ whole genome shotgun (WGS) entry which is preliminary data.</text>
</comment>
<dbReference type="EMBL" id="RKHJ01000001">
    <property type="protein sequence ID" value="ROR67180.1"/>
    <property type="molecule type" value="Genomic_DNA"/>
</dbReference>
<dbReference type="SMART" id="SM00507">
    <property type="entry name" value="HNHc"/>
    <property type="match status" value="1"/>
</dbReference>
<comment type="similarity">
    <text evidence="1">Belongs to the Rv1128c/1148c/1588c/1702c/1945/3466 family.</text>
</comment>
<dbReference type="Proteomes" id="UP000275456">
    <property type="component" value="Unassembled WGS sequence"/>
</dbReference>
<organism evidence="4 5">
    <name type="scientific">Agrococcus jenensis</name>
    <dbReference type="NCBI Taxonomy" id="46353"/>
    <lineage>
        <taxon>Bacteria</taxon>
        <taxon>Bacillati</taxon>
        <taxon>Actinomycetota</taxon>
        <taxon>Actinomycetes</taxon>
        <taxon>Micrococcales</taxon>
        <taxon>Microbacteriaceae</taxon>
        <taxon>Agrococcus</taxon>
    </lineage>
</organism>
<accession>A0A3N2AW43</accession>
<evidence type="ECO:0000256" key="1">
    <source>
        <dbReference type="ARBA" id="ARBA00023450"/>
    </source>
</evidence>
<proteinExistence type="inferred from homology"/>
<dbReference type="CDD" id="cd00085">
    <property type="entry name" value="HNHc"/>
    <property type="match status" value="1"/>
</dbReference>
<keyword evidence="5" id="KW-1185">Reference proteome</keyword>
<keyword evidence="4" id="KW-0378">Hydrolase</keyword>
<dbReference type="AlphaFoldDB" id="A0A3N2AW43"/>
<keyword evidence="4" id="KW-0255">Endonuclease</keyword>
<dbReference type="OrthoDB" id="3261064at2"/>
<feature type="domain" description="HNH nuclease" evidence="3">
    <location>
        <begin position="283"/>
        <end position="335"/>
    </location>
</feature>
<evidence type="ECO:0000313" key="5">
    <source>
        <dbReference type="Proteomes" id="UP000275456"/>
    </source>
</evidence>
<sequence length="445" mass="48229">MAEHMQRVLDLPGDAGPKVKELASFAAVEVGLTTGGMQQRMTQAWTIVTELPAAHEAASAGRITTAHLRVIESETRAARLDPGVDAGQRARVVEALVAVAERSSTSELRARAKRIVNEVLSEPLQVRHDAARQQRRVELFDAGDGMSDVVARVPTLEGTAILDRLTQAARGKPKDDPRTFDQFRADAFQELLLAGVVPEDLHGVSPITAHVSILIPATTLLDDDEQDPAVRALDFPAALDGKVLVDRDTARRIAGTASVWERLFTDPVTGVAVTVDTYRVPRLQRLWLQARDGGCRGPGCARPALRSDVDHTIDWAKGGTTTLGNLGHLCRSCHTLKHDSRWAVRQLPGGVFEWTSPIGRVITDVPEPIGPVFTDMPRRSPPSTATRAERRRRTQEAVERMAADRDRMLAGLPPDPDASPPPLPPDPLGVWTAAVSQVLGPPAPF</sequence>
<feature type="region of interest" description="Disordered" evidence="2">
    <location>
        <begin position="369"/>
        <end position="429"/>
    </location>
</feature>
<dbReference type="GO" id="GO:0004519">
    <property type="term" value="F:endonuclease activity"/>
    <property type="evidence" value="ECO:0007669"/>
    <property type="project" value="UniProtKB-KW"/>
</dbReference>
<dbReference type="InterPro" id="IPR002711">
    <property type="entry name" value="HNH"/>
</dbReference>